<organism evidence="2 3">
    <name type="scientific">Fusarium acutatum</name>
    <dbReference type="NCBI Taxonomy" id="78861"/>
    <lineage>
        <taxon>Eukaryota</taxon>
        <taxon>Fungi</taxon>
        <taxon>Dikarya</taxon>
        <taxon>Ascomycota</taxon>
        <taxon>Pezizomycotina</taxon>
        <taxon>Sordariomycetes</taxon>
        <taxon>Hypocreomycetidae</taxon>
        <taxon>Hypocreales</taxon>
        <taxon>Nectriaceae</taxon>
        <taxon>Fusarium</taxon>
        <taxon>Fusarium fujikuroi species complex</taxon>
    </lineage>
</organism>
<gene>
    <name evidence="2" type="ORF">FACUT_13165</name>
</gene>
<dbReference type="Proteomes" id="UP000536711">
    <property type="component" value="Unassembled WGS sequence"/>
</dbReference>
<name>A0A8H4J9K6_9HYPO</name>
<feature type="compositionally biased region" description="Low complexity" evidence="1">
    <location>
        <begin position="161"/>
        <end position="184"/>
    </location>
</feature>
<dbReference type="EMBL" id="JAADJF010000515">
    <property type="protein sequence ID" value="KAF4415765.1"/>
    <property type="molecule type" value="Genomic_DNA"/>
</dbReference>
<dbReference type="AlphaFoldDB" id="A0A8H4J9K6"/>
<proteinExistence type="predicted"/>
<feature type="compositionally biased region" description="Acidic residues" evidence="1">
    <location>
        <begin position="92"/>
        <end position="104"/>
    </location>
</feature>
<feature type="compositionally biased region" description="Polar residues" evidence="1">
    <location>
        <begin position="231"/>
        <end position="257"/>
    </location>
</feature>
<protein>
    <submittedName>
        <fullName evidence="2">Uncharacterized protein</fullName>
    </submittedName>
</protein>
<feature type="compositionally biased region" description="Basic and acidic residues" evidence="1">
    <location>
        <begin position="67"/>
        <end position="91"/>
    </location>
</feature>
<feature type="compositionally biased region" description="Low complexity" evidence="1">
    <location>
        <begin position="105"/>
        <end position="115"/>
    </location>
</feature>
<feature type="region of interest" description="Disordered" evidence="1">
    <location>
        <begin position="63"/>
        <end position="139"/>
    </location>
</feature>
<evidence type="ECO:0000313" key="3">
    <source>
        <dbReference type="Proteomes" id="UP000536711"/>
    </source>
</evidence>
<reference evidence="2 3" key="1">
    <citation type="submission" date="2020-01" db="EMBL/GenBank/DDBJ databases">
        <title>Identification and distribution of gene clusters putatively required for synthesis of sphingolipid metabolism inhibitors in phylogenetically diverse species of the filamentous fungus Fusarium.</title>
        <authorList>
            <person name="Kim H.-S."/>
            <person name="Busman M."/>
            <person name="Brown D.W."/>
            <person name="Divon H."/>
            <person name="Uhlig S."/>
            <person name="Proctor R.H."/>
        </authorList>
    </citation>
    <scope>NUCLEOTIDE SEQUENCE [LARGE SCALE GENOMIC DNA]</scope>
    <source>
        <strain evidence="2 3">NRRL 13308</strain>
    </source>
</reference>
<feature type="compositionally biased region" description="Polar residues" evidence="1">
    <location>
        <begin position="185"/>
        <end position="203"/>
    </location>
</feature>
<evidence type="ECO:0000256" key="1">
    <source>
        <dbReference type="SAM" id="MobiDB-lite"/>
    </source>
</evidence>
<keyword evidence="3" id="KW-1185">Reference proteome</keyword>
<feature type="region of interest" description="Disordered" evidence="1">
    <location>
        <begin position="161"/>
        <end position="292"/>
    </location>
</feature>
<dbReference type="OrthoDB" id="5075095at2759"/>
<comment type="caution">
    <text evidence="2">The sequence shown here is derived from an EMBL/GenBank/DDBJ whole genome shotgun (WGS) entry which is preliminary data.</text>
</comment>
<sequence length="462" mass="50989">MPIWGLRFYHTAKMPEPVRQSAVKNGYKQLDFLVTLRNQAIVYASSEDICIYASFVHLPPPTPDEAETLRSDSWEHGSDGDSEATTEHESDQEQEQENTEEDPWEAQAAASATAVDEADAVDSQGDTGSEEHAGNANLPSAETAVDETFDHNMKVLAAALPSAPTQAQASTTNTTTAESSVTTNNFLTNDPGSSEGHSGQSLGQPMDIDPPSPINTKGTNTDDNPEGNSPEWLTNTPGSPYDNQVATSSNNANSPNQVDEGHATAAQEDGEADANSVGEMEDNPSQPNNIHVPLYRRPSTLFDTPPTWADQYKKFFDKALAVWSMFCHSRAPRPLRARLEDPRTHEVAVKRYNLINLGLYPCVTVGHLLELKLRINDIAHFCDFMTGNIREIDFAKDLRKEVMYTYPSNSPLRLRTKGLGSSLRYVTHVDEGWADPEDNWGMPPPIKKRSLMQFHASQNMSW</sequence>
<evidence type="ECO:0000313" key="2">
    <source>
        <dbReference type="EMBL" id="KAF4415765.1"/>
    </source>
</evidence>
<accession>A0A8H4J9K6</accession>